<evidence type="ECO:0000256" key="9">
    <source>
        <dbReference type="ARBA" id="ARBA00022777"/>
    </source>
</evidence>
<name>A0AAV5JX79_9ROSI</name>
<keyword evidence="9" id="KW-0418">Kinase</keyword>
<evidence type="ECO:0000256" key="7">
    <source>
        <dbReference type="ARBA" id="ARBA00022737"/>
    </source>
</evidence>
<dbReference type="Pfam" id="PF01657">
    <property type="entry name" value="Stress-antifung"/>
    <property type="match status" value="2"/>
</dbReference>
<evidence type="ECO:0000259" key="20">
    <source>
        <dbReference type="PROSITE" id="PS51473"/>
    </source>
</evidence>
<dbReference type="GO" id="GO:0005524">
    <property type="term" value="F:ATP binding"/>
    <property type="evidence" value="ECO:0007669"/>
    <property type="project" value="UniProtKB-UniRule"/>
</dbReference>
<feature type="transmembrane region" description="Helical" evidence="17">
    <location>
        <begin position="286"/>
        <end position="309"/>
    </location>
</feature>
<reference evidence="21 22" key="1">
    <citation type="journal article" date="2021" name="Commun. Biol.">
        <title>The genome of Shorea leprosula (Dipterocarpaceae) highlights the ecological relevance of drought in aseasonal tropical rainforests.</title>
        <authorList>
            <person name="Ng K.K.S."/>
            <person name="Kobayashi M.J."/>
            <person name="Fawcett J.A."/>
            <person name="Hatakeyama M."/>
            <person name="Paape T."/>
            <person name="Ng C.H."/>
            <person name="Ang C.C."/>
            <person name="Tnah L.H."/>
            <person name="Lee C.T."/>
            <person name="Nishiyama T."/>
            <person name="Sese J."/>
            <person name="O'Brien M.J."/>
            <person name="Copetti D."/>
            <person name="Mohd Noor M.I."/>
            <person name="Ong R.C."/>
            <person name="Putra M."/>
            <person name="Sireger I.Z."/>
            <person name="Indrioko S."/>
            <person name="Kosugi Y."/>
            <person name="Izuno A."/>
            <person name="Isagi Y."/>
            <person name="Lee S.L."/>
            <person name="Shimizu K.K."/>
        </authorList>
    </citation>
    <scope>NUCLEOTIDE SEQUENCE [LARGE SCALE GENOMIC DNA]</scope>
    <source>
        <strain evidence="21">214</strain>
    </source>
</reference>
<dbReference type="PANTHER" id="PTHR27002">
    <property type="entry name" value="RECEPTOR-LIKE SERINE/THREONINE-PROTEIN KINASE SD1-8"/>
    <property type="match status" value="1"/>
</dbReference>
<dbReference type="CDD" id="cd14066">
    <property type="entry name" value="STKc_IRAK"/>
    <property type="match status" value="1"/>
</dbReference>
<dbReference type="InterPro" id="IPR011009">
    <property type="entry name" value="Kinase-like_dom_sf"/>
</dbReference>
<keyword evidence="3" id="KW-0597">Phosphoprotein</keyword>
<feature type="domain" description="Gnk2-homologous" evidence="20">
    <location>
        <begin position="135"/>
        <end position="243"/>
    </location>
</feature>
<dbReference type="InterPro" id="IPR017441">
    <property type="entry name" value="Protein_kinase_ATP_BS"/>
</dbReference>
<feature type="compositionally biased region" description="Pro residues" evidence="16">
    <location>
        <begin position="251"/>
        <end position="268"/>
    </location>
</feature>
<dbReference type="CDD" id="cd23509">
    <property type="entry name" value="Gnk2-like"/>
    <property type="match status" value="2"/>
</dbReference>
<dbReference type="Gene3D" id="1.10.510.10">
    <property type="entry name" value="Transferase(Phosphotransferase) domain 1"/>
    <property type="match status" value="1"/>
</dbReference>
<feature type="binding site" evidence="15">
    <location>
        <position position="372"/>
    </location>
    <ligand>
        <name>ATP</name>
        <dbReference type="ChEBI" id="CHEBI:30616"/>
    </ligand>
</feature>
<dbReference type="FunFam" id="1.10.510.10:FF:000343">
    <property type="entry name" value="Cysteine-rich receptor-like protein kinase 28"/>
    <property type="match status" value="1"/>
</dbReference>
<dbReference type="GO" id="GO:0009737">
    <property type="term" value="P:response to abscisic acid"/>
    <property type="evidence" value="ECO:0007669"/>
    <property type="project" value="UniProtKB-ARBA"/>
</dbReference>
<evidence type="ECO:0000256" key="3">
    <source>
        <dbReference type="ARBA" id="ARBA00022553"/>
    </source>
</evidence>
<feature type="compositionally biased region" description="Polar residues" evidence="16">
    <location>
        <begin position="641"/>
        <end position="668"/>
    </location>
</feature>
<evidence type="ECO:0000256" key="4">
    <source>
        <dbReference type="ARBA" id="ARBA00022679"/>
    </source>
</evidence>
<evidence type="ECO:0000313" key="21">
    <source>
        <dbReference type="EMBL" id="GKV19254.1"/>
    </source>
</evidence>
<dbReference type="PROSITE" id="PS00107">
    <property type="entry name" value="PROTEIN_KINASE_ATP"/>
    <property type="match status" value="1"/>
</dbReference>
<dbReference type="GO" id="GO:0005886">
    <property type="term" value="C:plasma membrane"/>
    <property type="evidence" value="ECO:0007669"/>
    <property type="project" value="TreeGrafter"/>
</dbReference>
<dbReference type="Pfam" id="PF07714">
    <property type="entry name" value="PK_Tyr_Ser-Thr"/>
    <property type="match status" value="1"/>
</dbReference>
<keyword evidence="10 15" id="KW-0067">ATP-binding</keyword>
<dbReference type="GO" id="GO:0004674">
    <property type="term" value="F:protein serine/threonine kinase activity"/>
    <property type="evidence" value="ECO:0007669"/>
    <property type="project" value="UniProtKB-KW"/>
</dbReference>
<evidence type="ECO:0000256" key="1">
    <source>
        <dbReference type="ARBA" id="ARBA00004167"/>
    </source>
</evidence>
<proteinExistence type="predicted"/>
<feature type="chain" id="PRO_5043517783" evidence="18">
    <location>
        <begin position="23"/>
        <end position="675"/>
    </location>
</feature>
<keyword evidence="5 17" id="KW-0812">Transmembrane</keyword>
<evidence type="ECO:0000256" key="6">
    <source>
        <dbReference type="ARBA" id="ARBA00022729"/>
    </source>
</evidence>
<gene>
    <name evidence="21" type="ORF">SLEP1_g29541</name>
</gene>
<dbReference type="SMART" id="SM00220">
    <property type="entry name" value="S_TKc"/>
    <property type="match status" value="1"/>
</dbReference>
<evidence type="ECO:0000259" key="19">
    <source>
        <dbReference type="PROSITE" id="PS50011"/>
    </source>
</evidence>
<evidence type="ECO:0000256" key="11">
    <source>
        <dbReference type="ARBA" id="ARBA00022989"/>
    </source>
</evidence>
<evidence type="ECO:0000256" key="12">
    <source>
        <dbReference type="ARBA" id="ARBA00023136"/>
    </source>
</evidence>
<dbReference type="FunFam" id="3.30.430.20:FF:000003">
    <property type="entry name" value="Cysteine-rich RLK (RECEPTOR-like protein kinase) 10"/>
    <property type="match status" value="1"/>
</dbReference>
<evidence type="ECO:0000256" key="5">
    <source>
        <dbReference type="ARBA" id="ARBA00022692"/>
    </source>
</evidence>
<evidence type="ECO:0000256" key="17">
    <source>
        <dbReference type="SAM" id="Phobius"/>
    </source>
</evidence>
<sequence>MGSSALFLILFSSVFLVSLSSAADIYFQSDCVDNNGNFTANSTYRTNLNLLFSQLSTTTDFNYGFYNLSVGRSPDRVNAIGLCRGDQKKDACRSCLNDTISELERLCPKYKEAIGWSEFCTLHYSSQQLFGSMESDPTRILYNVNNASDVGGFNRALGPLLTNLSSRAAGGGSLLKYAAGNTTGPGFFLTIYALEQCTPEISQKDCSDCLTAAIGKIDSYCNGRIGCRILQPSCNLRYETEQFFAAVEGIPQPPPPPPPPPLSLPSPPEGNGNGNGNGNRSNKTRMIIIVIVASVFGLLSLVLCIWICLKLRKPREIVEKGDELIKTESLQYDLATIRAATYNFCDENKLGQGGFGAVYKGKLPNGQEVAVKRLSSASGQGDLEFKNEVLLVAKLQHRNLVRLLGFCLEGDERLLIYEFVPNTSLNHFIFDPIKRAQLNWEIRYKIIEGIARGLLYLHEDSRLRIIHRDLKASNILLDEDMNPKIADFGMARLVVRDETHGDTSRIVGTYGYMAPEYAMHGQFSIKSDAFSFGVLLLEIVSGQKNSCFRIGENIEDLLSYAWKNWKEGTVLNLLDPTLKNGSTAEMMRCIHIGLLCVQENVAHRPTMASVVLMLSSNSISLLVPSQPAFFLHNTSTTDMPSSFGNNSGVSDTKSSEDQSVPFSNNDVSITELYPR</sequence>
<feature type="signal peptide" evidence="18">
    <location>
        <begin position="1"/>
        <end position="22"/>
    </location>
</feature>
<dbReference type="InterPro" id="IPR001245">
    <property type="entry name" value="Ser-Thr/Tyr_kinase_cat_dom"/>
</dbReference>
<feature type="region of interest" description="Disordered" evidence="16">
    <location>
        <begin position="641"/>
        <end position="675"/>
    </location>
</feature>
<dbReference type="InterPro" id="IPR008271">
    <property type="entry name" value="Ser/Thr_kinase_AS"/>
</dbReference>
<feature type="domain" description="Gnk2-homologous" evidence="20">
    <location>
        <begin position="26"/>
        <end position="129"/>
    </location>
</feature>
<keyword evidence="4" id="KW-0808">Transferase</keyword>
<evidence type="ECO:0000256" key="15">
    <source>
        <dbReference type="PROSITE-ProRule" id="PRU10141"/>
    </source>
</evidence>
<dbReference type="PROSITE" id="PS00108">
    <property type="entry name" value="PROTEIN_KINASE_ST"/>
    <property type="match status" value="1"/>
</dbReference>
<keyword evidence="7" id="KW-0677">Repeat</keyword>
<dbReference type="Gene3D" id="3.30.430.20">
    <property type="entry name" value="Gnk2 domain, C-X8-C-X2-C motif"/>
    <property type="match status" value="2"/>
</dbReference>
<feature type="region of interest" description="Disordered" evidence="16">
    <location>
        <begin position="248"/>
        <end position="279"/>
    </location>
</feature>
<evidence type="ECO:0000256" key="16">
    <source>
        <dbReference type="SAM" id="MobiDB-lite"/>
    </source>
</evidence>
<dbReference type="PANTHER" id="PTHR27002:SF1073">
    <property type="entry name" value="CYSTEINE-RICH RECEPTOR-LIKE PROTEIN KINASE 29"/>
    <property type="match status" value="1"/>
</dbReference>
<protein>
    <submittedName>
        <fullName evidence="21">Uncharacterized protein</fullName>
    </submittedName>
</protein>
<dbReference type="PROSITE" id="PS51473">
    <property type="entry name" value="GNK2"/>
    <property type="match status" value="2"/>
</dbReference>
<keyword evidence="13" id="KW-0675">Receptor</keyword>
<dbReference type="Gene3D" id="3.30.200.20">
    <property type="entry name" value="Phosphorylase Kinase, domain 1"/>
    <property type="match status" value="1"/>
</dbReference>
<keyword evidence="12 17" id="KW-0472">Membrane</keyword>
<keyword evidence="8 15" id="KW-0547">Nucleotide-binding</keyword>
<dbReference type="SUPFAM" id="SSF56112">
    <property type="entry name" value="Protein kinase-like (PK-like)"/>
    <property type="match status" value="1"/>
</dbReference>
<evidence type="ECO:0000256" key="2">
    <source>
        <dbReference type="ARBA" id="ARBA00022527"/>
    </source>
</evidence>
<evidence type="ECO:0000256" key="18">
    <source>
        <dbReference type="SAM" id="SignalP"/>
    </source>
</evidence>
<feature type="domain" description="Protein kinase" evidence="19">
    <location>
        <begin position="344"/>
        <end position="629"/>
    </location>
</feature>
<accession>A0AAV5JX79</accession>
<dbReference type="Proteomes" id="UP001054252">
    <property type="component" value="Unassembled WGS sequence"/>
</dbReference>
<dbReference type="InterPro" id="IPR002902">
    <property type="entry name" value="GNK2"/>
</dbReference>
<organism evidence="21 22">
    <name type="scientific">Rubroshorea leprosula</name>
    <dbReference type="NCBI Taxonomy" id="152421"/>
    <lineage>
        <taxon>Eukaryota</taxon>
        <taxon>Viridiplantae</taxon>
        <taxon>Streptophyta</taxon>
        <taxon>Embryophyta</taxon>
        <taxon>Tracheophyta</taxon>
        <taxon>Spermatophyta</taxon>
        <taxon>Magnoliopsida</taxon>
        <taxon>eudicotyledons</taxon>
        <taxon>Gunneridae</taxon>
        <taxon>Pentapetalae</taxon>
        <taxon>rosids</taxon>
        <taxon>malvids</taxon>
        <taxon>Malvales</taxon>
        <taxon>Dipterocarpaceae</taxon>
        <taxon>Rubroshorea</taxon>
    </lineage>
</organism>
<dbReference type="FunFam" id="3.30.200.20:FF:000142">
    <property type="entry name" value="Cysteine-rich receptor-like protein kinase 10"/>
    <property type="match status" value="1"/>
</dbReference>
<keyword evidence="14" id="KW-0325">Glycoprotein</keyword>
<dbReference type="InterPro" id="IPR038408">
    <property type="entry name" value="GNK2_sf"/>
</dbReference>
<keyword evidence="2" id="KW-0723">Serine/threonine-protein kinase</keyword>
<keyword evidence="6 18" id="KW-0732">Signal</keyword>
<comment type="subcellular location">
    <subcellularLocation>
        <location evidence="1">Membrane</location>
        <topology evidence="1">Single-pass membrane protein</topology>
    </subcellularLocation>
</comment>
<dbReference type="PROSITE" id="PS50011">
    <property type="entry name" value="PROTEIN_KINASE_DOM"/>
    <property type="match status" value="1"/>
</dbReference>
<evidence type="ECO:0000256" key="13">
    <source>
        <dbReference type="ARBA" id="ARBA00023170"/>
    </source>
</evidence>
<evidence type="ECO:0000256" key="8">
    <source>
        <dbReference type="ARBA" id="ARBA00022741"/>
    </source>
</evidence>
<comment type="caution">
    <text evidence="21">The sequence shown here is derived from an EMBL/GenBank/DDBJ whole genome shotgun (WGS) entry which is preliminary data.</text>
</comment>
<evidence type="ECO:0000256" key="10">
    <source>
        <dbReference type="ARBA" id="ARBA00022840"/>
    </source>
</evidence>
<keyword evidence="22" id="KW-1185">Reference proteome</keyword>
<dbReference type="FunFam" id="3.30.430.20:FF:000002">
    <property type="entry name" value="Cysteine-rich receptor-like protein kinase 10"/>
    <property type="match status" value="1"/>
</dbReference>
<dbReference type="EMBL" id="BPVZ01000052">
    <property type="protein sequence ID" value="GKV19254.1"/>
    <property type="molecule type" value="Genomic_DNA"/>
</dbReference>
<evidence type="ECO:0000313" key="22">
    <source>
        <dbReference type="Proteomes" id="UP001054252"/>
    </source>
</evidence>
<dbReference type="AlphaFoldDB" id="A0AAV5JX79"/>
<dbReference type="InterPro" id="IPR000719">
    <property type="entry name" value="Prot_kinase_dom"/>
</dbReference>
<keyword evidence="11 17" id="KW-1133">Transmembrane helix</keyword>
<evidence type="ECO:0000256" key="14">
    <source>
        <dbReference type="ARBA" id="ARBA00023180"/>
    </source>
</evidence>